<dbReference type="RefSeq" id="WP_081556501.1">
    <property type="nucleotide sequence ID" value="NZ_MUKV01000032.1"/>
</dbReference>
<dbReference type="InterPro" id="IPR003439">
    <property type="entry name" value="ABC_transporter-like_ATP-bd"/>
</dbReference>
<feature type="transmembrane region" description="Helical" evidence="8">
    <location>
        <begin position="28"/>
        <end position="53"/>
    </location>
</feature>
<feature type="transmembrane region" description="Helical" evidence="8">
    <location>
        <begin position="251"/>
        <end position="276"/>
    </location>
</feature>
<dbReference type="InterPro" id="IPR027417">
    <property type="entry name" value="P-loop_NTPase"/>
</dbReference>
<feature type="transmembrane region" description="Helical" evidence="8">
    <location>
        <begin position="288"/>
        <end position="306"/>
    </location>
</feature>
<dbReference type="InterPro" id="IPR003593">
    <property type="entry name" value="AAA+_ATPase"/>
</dbReference>
<dbReference type="SUPFAM" id="SSF90123">
    <property type="entry name" value="ABC transporter transmembrane region"/>
    <property type="match status" value="1"/>
</dbReference>
<dbReference type="InterPro" id="IPR039421">
    <property type="entry name" value="Type_1_exporter"/>
</dbReference>
<dbReference type="Gene3D" id="1.20.1560.10">
    <property type="entry name" value="ABC transporter type 1, transmembrane domain"/>
    <property type="match status" value="1"/>
</dbReference>
<evidence type="ECO:0000256" key="8">
    <source>
        <dbReference type="SAM" id="Phobius"/>
    </source>
</evidence>
<protein>
    <submittedName>
        <fullName evidence="11">ABC transporter</fullName>
    </submittedName>
</protein>
<dbReference type="SUPFAM" id="SSF52540">
    <property type="entry name" value="P-loop containing nucleoside triphosphate hydrolases"/>
    <property type="match status" value="1"/>
</dbReference>
<evidence type="ECO:0000256" key="3">
    <source>
        <dbReference type="ARBA" id="ARBA00022692"/>
    </source>
</evidence>
<dbReference type="GO" id="GO:0005886">
    <property type="term" value="C:plasma membrane"/>
    <property type="evidence" value="ECO:0007669"/>
    <property type="project" value="UniProtKB-SubCell"/>
</dbReference>
<reference evidence="11 12" key="1">
    <citation type="submission" date="2017-02" db="EMBL/GenBank/DDBJ databases">
        <title>Chromobacterium haemolyticum H5244.</title>
        <authorList>
            <person name="Gulvik C.A."/>
        </authorList>
    </citation>
    <scope>NUCLEOTIDE SEQUENCE [LARGE SCALE GENOMIC DNA]</scope>
    <source>
        <strain evidence="11 12">H5244</strain>
    </source>
</reference>
<evidence type="ECO:0000313" key="12">
    <source>
        <dbReference type="Proteomes" id="UP000192721"/>
    </source>
</evidence>
<evidence type="ECO:0000259" key="9">
    <source>
        <dbReference type="PROSITE" id="PS50893"/>
    </source>
</evidence>
<name>A0A1W0CID3_9NEIS</name>
<evidence type="ECO:0000256" key="5">
    <source>
        <dbReference type="ARBA" id="ARBA00022840"/>
    </source>
</evidence>
<evidence type="ECO:0000256" key="7">
    <source>
        <dbReference type="ARBA" id="ARBA00023136"/>
    </source>
</evidence>
<keyword evidence="6 8" id="KW-1133">Transmembrane helix</keyword>
<keyword evidence="5" id="KW-0067">ATP-binding</keyword>
<feature type="transmembrane region" description="Helical" evidence="8">
    <location>
        <begin position="65"/>
        <end position="88"/>
    </location>
</feature>
<dbReference type="PROSITE" id="PS00211">
    <property type="entry name" value="ABC_TRANSPORTER_1"/>
    <property type="match status" value="1"/>
</dbReference>
<dbReference type="InterPro" id="IPR011527">
    <property type="entry name" value="ABC1_TM_dom"/>
</dbReference>
<proteinExistence type="predicted"/>
<keyword evidence="4" id="KW-0547">Nucleotide-binding</keyword>
<dbReference type="SMART" id="SM00382">
    <property type="entry name" value="AAA"/>
    <property type="match status" value="1"/>
</dbReference>
<evidence type="ECO:0000256" key="6">
    <source>
        <dbReference type="ARBA" id="ARBA00022989"/>
    </source>
</evidence>
<dbReference type="InterPro" id="IPR011918">
    <property type="entry name" value="ABC_MsbA_ATP-bd"/>
</dbReference>
<accession>A0A1W0CID3</accession>
<comment type="subcellular location">
    <subcellularLocation>
        <location evidence="1">Cell membrane</location>
        <topology evidence="1">Multi-pass membrane protein</topology>
    </subcellularLocation>
</comment>
<feature type="domain" description="ABC transporter" evidence="9">
    <location>
        <begin position="345"/>
        <end position="581"/>
    </location>
</feature>
<keyword evidence="2" id="KW-1003">Cell membrane</keyword>
<evidence type="ECO:0000256" key="4">
    <source>
        <dbReference type="ARBA" id="ARBA00022741"/>
    </source>
</evidence>
<dbReference type="Gene3D" id="3.40.50.300">
    <property type="entry name" value="P-loop containing nucleotide triphosphate hydrolases"/>
    <property type="match status" value="1"/>
</dbReference>
<dbReference type="GO" id="GO:0090374">
    <property type="term" value="P:oligopeptide export from mitochondrion"/>
    <property type="evidence" value="ECO:0007669"/>
    <property type="project" value="TreeGrafter"/>
</dbReference>
<dbReference type="CDD" id="cd18575">
    <property type="entry name" value="ABC_6TM_bac_exporter_ABCB8_10_like"/>
    <property type="match status" value="1"/>
</dbReference>
<feature type="domain" description="ABC transmembrane type-1" evidence="10">
    <location>
        <begin position="29"/>
        <end position="311"/>
    </location>
</feature>
<dbReference type="Pfam" id="PF00664">
    <property type="entry name" value="ABC_membrane"/>
    <property type="match status" value="1"/>
</dbReference>
<comment type="caution">
    <text evidence="11">The sequence shown here is derived from an EMBL/GenBank/DDBJ whole genome shotgun (WGS) entry which is preliminary data.</text>
</comment>
<dbReference type="AlphaFoldDB" id="A0A1W0CID3"/>
<evidence type="ECO:0000313" key="11">
    <source>
        <dbReference type="EMBL" id="OQS34481.1"/>
    </source>
</evidence>
<dbReference type="PROSITE" id="PS50893">
    <property type="entry name" value="ABC_TRANSPORTER_2"/>
    <property type="match status" value="1"/>
</dbReference>
<evidence type="ECO:0000256" key="2">
    <source>
        <dbReference type="ARBA" id="ARBA00022475"/>
    </source>
</evidence>
<dbReference type="EMBL" id="MUKV01000032">
    <property type="protein sequence ID" value="OQS34481.1"/>
    <property type="molecule type" value="Genomic_DNA"/>
</dbReference>
<keyword evidence="7 8" id="KW-0472">Membrane</keyword>
<dbReference type="GO" id="GO:0005524">
    <property type="term" value="F:ATP binding"/>
    <property type="evidence" value="ECO:0007669"/>
    <property type="project" value="UniProtKB-KW"/>
</dbReference>
<evidence type="ECO:0000259" key="10">
    <source>
        <dbReference type="PROSITE" id="PS50929"/>
    </source>
</evidence>
<dbReference type="Pfam" id="PF00005">
    <property type="entry name" value="ABC_tran"/>
    <property type="match status" value="1"/>
</dbReference>
<feature type="transmembrane region" description="Helical" evidence="8">
    <location>
        <begin position="168"/>
        <end position="187"/>
    </location>
</feature>
<dbReference type="InterPro" id="IPR017871">
    <property type="entry name" value="ABC_transporter-like_CS"/>
</dbReference>
<evidence type="ECO:0000256" key="1">
    <source>
        <dbReference type="ARBA" id="ARBA00004651"/>
    </source>
</evidence>
<organism evidence="11 12">
    <name type="scientific">Chromobacterium haemolyticum</name>
    <dbReference type="NCBI Taxonomy" id="394935"/>
    <lineage>
        <taxon>Bacteria</taxon>
        <taxon>Pseudomonadati</taxon>
        <taxon>Pseudomonadota</taxon>
        <taxon>Betaproteobacteria</taxon>
        <taxon>Neisseriales</taxon>
        <taxon>Chromobacteriaceae</taxon>
        <taxon>Chromobacterium</taxon>
    </lineage>
</organism>
<dbReference type="InterPro" id="IPR036640">
    <property type="entry name" value="ABC1_TM_sf"/>
</dbReference>
<keyword evidence="3 8" id="KW-0812">Transmembrane</keyword>
<dbReference type="PANTHER" id="PTHR43394:SF1">
    <property type="entry name" value="ATP-BINDING CASSETTE SUB-FAMILY B MEMBER 10, MITOCHONDRIAL"/>
    <property type="match status" value="1"/>
</dbReference>
<dbReference type="NCBIfam" id="TIGR02204">
    <property type="entry name" value="MsbA_rel"/>
    <property type="match status" value="1"/>
</dbReference>
<dbReference type="PROSITE" id="PS50929">
    <property type="entry name" value="ABC_TM1F"/>
    <property type="match status" value="1"/>
</dbReference>
<dbReference type="GO" id="GO:0015421">
    <property type="term" value="F:ABC-type oligopeptide transporter activity"/>
    <property type="evidence" value="ECO:0007669"/>
    <property type="project" value="TreeGrafter"/>
</dbReference>
<sequence>MSVVSSPWLRLSPLAGLLPYLRPYRLRALLALLALIVAAAATLLLPVAFRFLIDHGFSQRAAADINRYFLGLFGVATVLALATALRFYCVSWLGERVTADIRRAVYQHVIRVSPEYFEVTQTGEVLSRLTTDTTLVQTVIGTSLSMGLRNALLMLGGLAMLMATSPSLTAYILVTLLLVVLPIVVFGRRVRTLSRSSQDRIADSSAIAGETLNAIPTVQAFNQQARESRRFGESVETSFDAALARIRARSWLTVAVILLIFGAIVFVLWLGAHAVLEGTMSAGQLGQFILYAVVTAGAIGALAEVWGDVQRAAGATERLMELLSLRSPVTEPAAPRALPPGPAGLELRDVDFAYPSRPGQPSLSGIRLSVRPGEHVALVGPSGAGKSTLFQLLLRFYDPQQGQVLLGGVNVRELSFADLRGHVGVVLQDSVIFGASALENIRYGKPEASDEEVRAAARAAAADGFIEKLPQGYDTYLGERGVRLSGGQRQRIAIARAILKNPPLLLLDEATSALDAESEQLVQQALERAAQNRTTLVIAHRLATVKQADRIVVLDQGRIVAEGNHQSLLAGSPLYARLAALQFADGGDA</sequence>
<dbReference type="Proteomes" id="UP000192721">
    <property type="component" value="Unassembled WGS sequence"/>
</dbReference>
<dbReference type="FunFam" id="3.40.50.300:FF:000218">
    <property type="entry name" value="Multidrug ABC transporter ATP-binding protein"/>
    <property type="match status" value="1"/>
</dbReference>
<gene>
    <name evidence="11" type="ORF">B0T45_18630</name>
</gene>
<dbReference type="PANTHER" id="PTHR43394">
    <property type="entry name" value="ATP-DEPENDENT PERMEASE MDL1, MITOCHONDRIAL"/>
    <property type="match status" value="1"/>
</dbReference>
<dbReference type="GO" id="GO:0016887">
    <property type="term" value="F:ATP hydrolysis activity"/>
    <property type="evidence" value="ECO:0007669"/>
    <property type="project" value="InterPro"/>
</dbReference>